<evidence type="ECO:0000256" key="1">
    <source>
        <dbReference type="SAM" id="MobiDB-lite"/>
    </source>
</evidence>
<protein>
    <recommendedName>
        <fullName evidence="4">C2H2-type domain-containing protein</fullName>
    </recommendedName>
</protein>
<keyword evidence="3" id="KW-1185">Reference proteome</keyword>
<dbReference type="AlphaFoldDB" id="A0AAJ0ERI3"/>
<reference evidence="2" key="1">
    <citation type="submission" date="2021-06" db="EMBL/GenBank/DDBJ databases">
        <title>Comparative genomics, transcriptomics and evolutionary studies reveal genomic signatures of adaptation to plant cell wall in hemibiotrophic fungi.</title>
        <authorList>
            <consortium name="DOE Joint Genome Institute"/>
            <person name="Baroncelli R."/>
            <person name="Diaz J.F."/>
            <person name="Benocci T."/>
            <person name="Peng M."/>
            <person name="Battaglia E."/>
            <person name="Haridas S."/>
            <person name="Andreopoulos W."/>
            <person name="Labutti K."/>
            <person name="Pangilinan J."/>
            <person name="Floch G.L."/>
            <person name="Makela M.R."/>
            <person name="Henrissat B."/>
            <person name="Grigoriev I.V."/>
            <person name="Crouch J.A."/>
            <person name="De Vries R.P."/>
            <person name="Sukno S.A."/>
            <person name="Thon M.R."/>
        </authorList>
    </citation>
    <scope>NUCLEOTIDE SEQUENCE</scope>
    <source>
        <strain evidence="2">CBS 193.32</strain>
    </source>
</reference>
<accession>A0AAJ0ERI3</accession>
<evidence type="ECO:0000313" key="3">
    <source>
        <dbReference type="Proteomes" id="UP001224890"/>
    </source>
</evidence>
<dbReference type="EMBL" id="JAHMHR010000072">
    <property type="protein sequence ID" value="KAK1658518.1"/>
    <property type="molecule type" value="Genomic_DNA"/>
</dbReference>
<dbReference type="RefSeq" id="XP_060423282.1">
    <property type="nucleotide sequence ID" value="XM_060567233.1"/>
</dbReference>
<organism evidence="2 3">
    <name type="scientific">Colletotrichum godetiae</name>
    <dbReference type="NCBI Taxonomy" id="1209918"/>
    <lineage>
        <taxon>Eukaryota</taxon>
        <taxon>Fungi</taxon>
        <taxon>Dikarya</taxon>
        <taxon>Ascomycota</taxon>
        <taxon>Pezizomycotina</taxon>
        <taxon>Sordariomycetes</taxon>
        <taxon>Hypocreomycetidae</taxon>
        <taxon>Glomerellales</taxon>
        <taxon>Glomerellaceae</taxon>
        <taxon>Colletotrichum</taxon>
        <taxon>Colletotrichum acutatum species complex</taxon>
    </lineage>
</organism>
<feature type="compositionally biased region" description="Acidic residues" evidence="1">
    <location>
        <begin position="100"/>
        <end position="110"/>
    </location>
</feature>
<dbReference type="GeneID" id="85451759"/>
<evidence type="ECO:0008006" key="4">
    <source>
        <dbReference type="Google" id="ProtNLM"/>
    </source>
</evidence>
<gene>
    <name evidence="2" type="ORF">BDP55DRAFT_393926</name>
</gene>
<dbReference type="Proteomes" id="UP001224890">
    <property type="component" value="Unassembled WGS sequence"/>
</dbReference>
<proteinExistence type="predicted"/>
<sequence>MAESIFGCTTEIATSIARLQAVSAHQQPEPVHTSGETPNQISEGIIECTVCWETFTTQEEVREHIWTFQTRFTALFSRLHALVVHQQLEYKNSEPQDSSNDLEDISDESDGGQHPSIEMPSGCPHDNCASSRTVFKRRQELTRHFGRHYVCNEFCPFCSTTFTQASRFWTHKCGKTGSTSQKKFVKKRGMELRRMARKELFAAKRKRQALPATGPRLYAPQNTESAIAQTPVREVHGDLARVQPAPVNEPMHQATAFRDSVSVQSSSASPLTIMIGPDQNIVSLGVVNLPPPHSQHHQTPIWFDGRCSSDRPGQQHVISTPLWPMSDMTTSNRTSLFGVEATSLVGFSDSAEVFRQLDPAAYL</sequence>
<comment type="caution">
    <text evidence="2">The sequence shown here is derived from an EMBL/GenBank/DDBJ whole genome shotgun (WGS) entry which is preliminary data.</text>
</comment>
<feature type="region of interest" description="Disordered" evidence="1">
    <location>
        <begin position="92"/>
        <end position="125"/>
    </location>
</feature>
<name>A0AAJ0ERI3_9PEZI</name>
<evidence type="ECO:0000313" key="2">
    <source>
        <dbReference type="EMBL" id="KAK1658518.1"/>
    </source>
</evidence>